<protein>
    <submittedName>
        <fullName evidence="1">Uncharacterized protein</fullName>
    </submittedName>
</protein>
<accession>A0ACC8XD85</accession>
<comment type="caution">
    <text evidence="1">The sequence shown here is derived from an EMBL/GenBank/DDBJ whole genome shotgun (WGS) entry which is preliminary data.</text>
</comment>
<name>A0ACC8XD85_9FIRM</name>
<sequence length="218" mass="25654">MTSKTVVNDFKEKPNTINLTIKCSYEVAEKFKQQGKEKDMNPAQFLEYLMQLLPNKNMKVHNINGIKIPHNNGTLKFFLNEFNIFKSKEHSSFILEFNGKLIYAISEIRTLQNFSSNKLKSDFNYIYDDKDITEYFLVIYYNIDNRKYFLYDYINVKSSQNNNINLTAYRGKFAKDLKDIINKLSGYITAEESDQIEFELAEDISNNPKMIAKYLESK</sequence>
<dbReference type="Proteomes" id="UP000188637">
    <property type="component" value="Unassembled WGS sequence"/>
</dbReference>
<evidence type="ECO:0000313" key="1">
    <source>
        <dbReference type="EMBL" id="ONI40685.1"/>
    </source>
</evidence>
<keyword evidence="2" id="KW-1185">Reference proteome</keyword>
<proteinExistence type="predicted"/>
<gene>
    <name evidence="1" type="ORF">AN640_08500</name>
</gene>
<evidence type="ECO:0000313" key="2">
    <source>
        <dbReference type="Proteomes" id="UP000188637"/>
    </source>
</evidence>
<dbReference type="EMBL" id="LJHD01000233">
    <property type="protein sequence ID" value="ONI40685.1"/>
    <property type="molecule type" value="Genomic_DNA"/>
</dbReference>
<organism evidence="1 2">
    <name type="scientific">Candidatus Epulonipiscium fishelsonii</name>
    <dbReference type="NCBI Taxonomy" id="77094"/>
    <lineage>
        <taxon>Bacteria</taxon>
        <taxon>Bacillati</taxon>
        <taxon>Bacillota</taxon>
        <taxon>Clostridia</taxon>
        <taxon>Lachnospirales</taxon>
        <taxon>Lachnospiraceae</taxon>
        <taxon>Candidatus Epulonipiscium</taxon>
    </lineage>
</organism>
<reference evidence="1" key="1">
    <citation type="submission" date="2016-08" db="EMBL/GenBank/DDBJ databases">
        <authorList>
            <person name="Ngugi D.K."/>
            <person name="Miyake S."/>
            <person name="Stingl U."/>
        </authorList>
    </citation>
    <scope>NUCLEOTIDE SEQUENCE</scope>
    <source>
        <strain evidence="1">SCG-D08WGA-EpuloA1</strain>
    </source>
</reference>